<feature type="chain" id="PRO_5023004684" description="Cytochrome C" evidence="1">
    <location>
        <begin position="23"/>
        <end position="299"/>
    </location>
</feature>
<keyword evidence="1" id="KW-0732">Signal</keyword>
<evidence type="ECO:0000256" key="1">
    <source>
        <dbReference type="SAM" id="SignalP"/>
    </source>
</evidence>
<dbReference type="Proteomes" id="UP000315440">
    <property type="component" value="Unassembled WGS sequence"/>
</dbReference>
<protein>
    <recommendedName>
        <fullName evidence="4">Cytochrome C</fullName>
    </recommendedName>
</protein>
<keyword evidence="3" id="KW-1185">Reference proteome</keyword>
<dbReference type="SUPFAM" id="SSF47175">
    <property type="entry name" value="Cytochromes"/>
    <property type="match status" value="1"/>
</dbReference>
<sequence length="299" mass="31489" precursor="true">MMTPRCLTIGLVFLLSGVGVRAAEFETVAPLADAVEHPVRVGPRLIVGGEPKDDAAFAALAAQGVKTVVSVDGARPQADLAAKHGLRYVHVPIGYDGLPESAQLSLARVAKEIDGSVFVHCHHGKHRGPAAAAIVARCQGLVDVEGAERLLNEAGTSHDYAGLWRDVTAFTPPPEGAKLPELVAAAEVDSLAAAMAMVDRAWDHLKLCEKSAWSAPAEHPDLVPSREAILIREGLHESVRALEGGDGGTDEALIAAMREAEMVAKELEKSLANGNAAVSNRLFATLATQCKECHAGYRN</sequence>
<reference evidence="2 3" key="1">
    <citation type="submission" date="2019-02" db="EMBL/GenBank/DDBJ databases">
        <title>Deep-cultivation of Planctomycetes and their phenomic and genomic characterization uncovers novel biology.</title>
        <authorList>
            <person name="Wiegand S."/>
            <person name="Jogler M."/>
            <person name="Boedeker C."/>
            <person name="Pinto D."/>
            <person name="Vollmers J."/>
            <person name="Rivas-Marin E."/>
            <person name="Kohn T."/>
            <person name="Peeters S.H."/>
            <person name="Heuer A."/>
            <person name="Rast P."/>
            <person name="Oberbeckmann S."/>
            <person name="Bunk B."/>
            <person name="Jeske O."/>
            <person name="Meyerdierks A."/>
            <person name="Storesund J.E."/>
            <person name="Kallscheuer N."/>
            <person name="Luecker S."/>
            <person name="Lage O.M."/>
            <person name="Pohl T."/>
            <person name="Merkel B.J."/>
            <person name="Hornburger P."/>
            <person name="Mueller R.-W."/>
            <person name="Bruemmer F."/>
            <person name="Labrenz M."/>
            <person name="Spormann A.M."/>
            <person name="Op Den Camp H."/>
            <person name="Overmann J."/>
            <person name="Amann R."/>
            <person name="Jetten M.S.M."/>
            <person name="Mascher T."/>
            <person name="Medema M.H."/>
            <person name="Devos D.P."/>
            <person name="Kaster A.-K."/>
            <person name="Ovreas L."/>
            <person name="Rohde M."/>
            <person name="Galperin M.Y."/>
            <person name="Jogler C."/>
        </authorList>
    </citation>
    <scope>NUCLEOTIDE SEQUENCE [LARGE SCALE GENOMIC DNA]</scope>
    <source>
        <strain evidence="2 3">Mal64</strain>
    </source>
</reference>
<gene>
    <name evidence="2" type="ORF">Mal64_09700</name>
</gene>
<dbReference type="EMBL" id="SJPQ01000001">
    <property type="protein sequence ID" value="TWT90576.1"/>
    <property type="molecule type" value="Genomic_DNA"/>
</dbReference>
<dbReference type="SUPFAM" id="SSF52799">
    <property type="entry name" value="(Phosphotyrosine protein) phosphatases II"/>
    <property type="match status" value="1"/>
</dbReference>
<comment type="caution">
    <text evidence="2">The sequence shown here is derived from an EMBL/GenBank/DDBJ whole genome shotgun (WGS) entry which is preliminary data.</text>
</comment>
<accession>A0A5C5ZTN9</accession>
<evidence type="ECO:0008006" key="4">
    <source>
        <dbReference type="Google" id="ProtNLM"/>
    </source>
</evidence>
<dbReference type="GO" id="GO:0009055">
    <property type="term" value="F:electron transfer activity"/>
    <property type="evidence" value="ECO:0007669"/>
    <property type="project" value="InterPro"/>
</dbReference>
<dbReference type="GO" id="GO:0022900">
    <property type="term" value="P:electron transport chain"/>
    <property type="evidence" value="ECO:0007669"/>
    <property type="project" value="InterPro"/>
</dbReference>
<dbReference type="Gene3D" id="3.90.190.10">
    <property type="entry name" value="Protein tyrosine phosphatase superfamily"/>
    <property type="match status" value="1"/>
</dbReference>
<dbReference type="GO" id="GO:0005506">
    <property type="term" value="F:iron ion binding"/>
    <property type="evidence" value="ECO:0007669"/>
    <property type="project" value="InterPro"/>
</dbReference>
<dbReference type="RefSeq" id="WP_146397570.1">
    <property type="nucleotide sequence ID" value="NZ_SJPQ01000001.1"/>
</dbReference>
<organism evidence="2 3">
    <name type="scientific">Pseudobythopirellula maris</name>
    <dbReference type="NCBI Taxonomy" id="2527991"/>
    <lineage>
        <taxon>Bacteria</taxon>
        <taxon>Pseudomonadati</taxon>
        <taxon>Planctomycetota</taxon>
        <taxon>Planctomycetia</taxon>
        <taxon>Pirellulales</taxon>
        <taxon>Lacipirellulaceae</taxon>
        <taxon>Pseudobythopirellula</taxon>
    </lineage>
</organism>
<dbReference type="OrthoDB" id="251220at2"/>
<evidence type="ECO:0000313" key="2">
    <source>
        <dbReference type="EMBL" id="TWT90576.1"/>
    </source>
</evidence>
<dbReference type="GO" id="GO:0020037">
    <property type="term" value="F:heme binding"/>
    <property type="evidence" value="ECO:0007669"/>
    <property type="project" value="InterPro"/>
</dbReference>
<dbReference type="AlphaFoldDB" id="A0A5C5ZTN9"/>
<name>A0A5C5ZTN9_9BACT</name>
<dbReference type="InterPro" id="IPR029021">
    <property type="entry name" value="Prot-tyrosine_phosphatase-like"/>
</dbReference>
<evidence type="ECO:0000313" key="3">
    <source>
        <dbReference type="Proteomes" id="UP000315440"/>
    </source>
</evidence>
<feature type="signal peptide" evidence="1">
    <location>
        <begin position="1"/>
        <end position="22"/>
    </location>
</feature>
<proteinExistence type="predicted"/>
<dbReference type="InterPro" id="IPR010980">
    <property type="entry name" value="Cyt_c/b562"/>
</dbReference>